<evidence type="ECO:0000313" key="2">
    <source>
        <dbReference type="EMBL" id="SCV67925.1"/>
    </source>
</evidence>
<feature type="compositionally biased region" description="Acidic residues" evidence="1">
    <location>
        <begin position="123"/>
        <end position="134"/>
    </location>
</feature>
<gene>
    <name evidence="2" type="ORF">BQ2448_46</name>
</gene>
<keyword evidence="3" id="KW-1185">Reference proteome</keyword>
<dbReference type="Proteomes" id="UP000198372">
    <property type="component" value="Unassembled WGS sequence"/>
</dbReference>
<evidence type="ECO:0000313" key="3">
    <source>
        <dbReference type="Proteomes" id="UP000198372"/>
    </source>
</evidence>
<protein>
    <submittedName>
        <fullName evidence="2">BQ2448_46 protein</fullName>
    </submittedName>
</protein>
<sequence length="157" mass="17120">MARVAEILAKHDAAKNAMNLKAGPSKKRERDDPVARLEMRMQNLLQVLMQKHPETSPLQTPTRVTKPIVESTTAPGVRAGISNLAEPISTDSAWRRGVYNTRETQGEQTHLDTILANRAEQPGPDEPDDDGSDDGSERSNANDRRGPGDEASASALR</sequence>
<proteinExistence type="predicted"/>
<reference evidence="3" key="1">
    <citation type="submission" date="2016-09" db="EMBL/GenBank/DDBJ databases">
        <authorList>
            <person name="Jeantristanb JTB J.-T."/>
            <person name="Ricardo R."/>
        </authorList>
    </citation>
    <scope>NUCLEOTIDE SEQUENCE [LARGE SCALE GENOMIC DNA]</scope>
</reference>
<dbReference type="AlphaFoldDB" id="A0A238F4H0"/>
<dbReference type="OrthoDB" id="10550037at2759"/>
<accession>A0A238F4H0</accession>
<name>A0A238F4H0_9BASI</name>
<dbReference type="EMBL" id="FMSP01000003">
    <property type="protein sequence ID" value="SCV67925.1"/>
    <property type="molecule type" value="Genomic_DNA"/>
</dbReference>
<organism evidence="2 3">
    <name type="scientific">Microbotryum intermedium</name>
    <dbReference type="NCBI Taxonomy" id="269621"/>
    <lineage>
        <taxon>Eukaryota</taxon>
        <taxon>Fungi</taxon>
        <taxon>Dikarya</taxon>
        <taxon>Basidiomycota</taxon>
        <taxon>Pucciniomycotina</taxon>
        <taxon>Microbotryomycetes</taxon>
        <taxon>Microbotryales</taxon>
        <taxon>Microbotryaceae</taxon>
        <taxon>Microbotryum</taxon>
    </lineage>
</organism>
<feature type="region of interest" description="Disordered" evidence="1">
    <location>
        <begin position="52"/>
        <end position="71"/>
    </location>
</feature>
<feature type="region of interest" description="Disordered" evidence="1">
    <location>
        <begin position="80"/>
        <end position="157"/>
    </location>
</feature>
<evidence type="ECO:0000256" key="1">
    <source>
        <dbReference type="SAM" id="MobiDB-lite"/>
    </source>
</evidence>
<feature type="compositionally biased region" description="Basic and acidic residues" evidence="1">
    <location>
        <begin position="135"/>
        <end position="148"/>
    </location>
</feature>